<keyword evidence="1 3" id="KW-0853">WD repeat</keyword>
<dbReference type="RefSeq" id="WP_170177845.1">
    <property type="nucleotide sequence ID" value="NZ_QTTT01000001.1"/>
</dbReference>
<dbReference type="PRINTS" id="PR00320">
    <property type="entry name" value="GPROTEINBRPT"/>
</dbReference>
<dbReference type="PROSITE" id="PS50294">
    <property type="entry name" value="WD_REPEATS_REGION"/>
    <property type="match status" value="6"/>
</dbReference>
<protein>
    <submittedName>
        <fullName evidence="5">WD-40 repeat-containing protein</fullName>
    </submittedName>
</protein>
<dbReference type="InterPro" id="IPR001680">
    <property type="entry name" value="WD40_rpt"/>
</dbReference>
<dbReference type="PROSITE" id="PS50943">
    <property type="entry name" value="HTH_CROC1"/>
    <property type="match status" value="1"/>
</dbReference>
<feature type="domain" description="HTH cro/C1-type" evidence="4">
    <location>
        <begin position="90"/>
        <end position="113"/>
    </location>
</feature>
<evidence type="ECO:0000256" key="1">
    <source>
        <dbReference type="ARBA" id="ARBA00022574"/>
    </source>
</evidence>
<dbReference type="Gene3D" id="2.130.10.10">
    <property type="entry name" value="YVTN repeat-like/Quinoprotein amine dehydrogenase"/>
    <property type="match status" value="3"/>
</dbReference>
<comment type="caution">
    <text evidence="5">The sequence shown here is derived from an EMBL/GenBank/DDBJ whole genome shotgun (WGS) entry which is preliminary data.</text>
</comment>
<dbReference type="SUPFAM" id="SSF50978">
    <property type="entry name" value="WD40 repeat-like"/>
    <property type="match status" value="1"/>
</dbReference>
<evidence type="ECO:0000256" key="3">
    <source>
        <dbReference type="PROSITE-ProRule" id="PRU00221"/>
    </source>
</evidence>
<dbReference type="PROSITE" id="PS00678">
    <property type="entry name" value="WD_REPEATS_1"/>
    <property type="match status" value="1"/>
</dbReference>
<dbReference type="InterPro" id="IPR019775">
    <property type="entry name" value="WD40_repeat_CS"/>
</dbReference>
<feature type="repeat" description="WD" evidence="3">
    <location>
        <begin position="1149"/>
        <end position="1190"/>
    </location>
</feature>
<dbReference type="SUPFAM" id="SSF52540">
    <property type="entry name" value="P-loop containing nucleoside triphosphate hydrolases"/>
    <property type="match status" value="1"/>
</dbReference>
<dbReference type="PANTHER" id="PTHR19848:SF8">
    <property type="entry name" value="F-BOX AND WD REPEAT DOMAIN CONTAINING 7"/>
    <property type="match status" value="1"/>
</dbReference>
<dbReference type="PROSITE" id="PS50082">
    <property type="entry name" value="WD_REPEATS_2"/>
    <property type="match status" value="7"/>
</dbReference>
<feature type="repeat" description="WD" evidence="3">
    <location>
        <begin position="741"/>
        <end position="781"/>
    </location>
</feature>
<dbReference type="InterPro" id="IPR015943">
    <property type="entry name" value="WD40/YVTN_repeat-like_dom_sf"/>
</dbReference>
<dbReference type="SMART" id="SM00320">
    <property type="entry name" value="WD40"/>
    <property type="match status" value="12"/>
</dbReference>
<name>A0A3D9SX47_9ACTN</name>
<dbReference type="InterPro" id="IPR041452">
    <property type="entry name" value="APAF1_C"/>
</dbReference>
<dbReference type="InterPro" id="IPR011047">
    <property type="entry name" value="Quinoprotein_ADH-like_sf"/>
</dbReference>
<dbReference type="Pfam" id="PF00400">
    <property type="entry name" value="WD40"/>
    <property type="match status" value="8"/>
</dbReference>
<dbReference type="InterPro" id="IPR027417">
    <property type="entry name" value="P-loop_NTPase"/>
</dbReference>
<sequence length="1229" mass="132339">MSSQPKPGSKPYRNALRSTLRGLGFGERQIVERVALDLIQACGCRPRQAWRLACELALSEVAARYNVITGDPNAPMRQGRIWEFEQWPAKGTRPTVDTLKILAQIFGTTWDHLVDLADLERMPSKDRNAYHDVSSDRLALPRDVAPRNRPRTDEGSLASWTVFAPSLEPGMVDRAEDLETLIALVTDAADPNADSKAVAVSGPGGFGKTTLATQACHDPRVARLFTEVLWVETGEQCTPGRVVQLVSDLCVRLDGNRPTLTDADQAGFHFAQVLADRRVLLVIDNVWSAADLAPFLLGGPNTVRLVTTRNARTCPSSSIQFRVGPMSESEVRDLLGKSMPGLHSQEAERLAQLCRGWPLLASVVGSAIGQDVAAGASPERAVDEAGTTLDSIGPQAFDVWDSDQRRNAIGHAITASLSSLEEHVRITGGPGLRERYLSLAIFPAATPIPLEVLSTWWGGAHGWTPSAVRQFCRVLADRSLIDAYLADRDAILLHDVFRAYLRHLIGGDWAGLHRSLVDSFRAGEDGDSAEAGSRHGYMRRHLTHHLHEAELTDELADLLSSPAYIIAKTTELGHESLLADLAVMERVRRPQTPPWRAAAALIGNAFLLHGLTTEPDIAATLLAAAVRTDAPPTVIEELRALTGRHGIDVRWTLNDQIEAAGHIGAVTSLDTTDDLLVSGGEDGTVRLWRLSDHALERVMRGHTGWVYAVAISPDKRVIASAGDDRTIRLWNLSTGEPEGVLLGHTRRVRALAFTSDGRLVSGAEDGLVLLWSMETASLLRAMRTPGCPIWSVAVASDDALIAATGEDEFVRLYDPATGELVREEPGHRDWIRTVDFHGQALVTGAGDHTVRVWTISDRSLSLSHTIDVPSRVRAVAAAGPDVVIAAGEDATVRAYNPPTLISEQAAPRSVDWIRSIALGTEGAVIAGCEDGSIRIFDGRRLTLLCHGSNTTWSTGFSGPLALMGRADGAIAFRSLETGRPTSDLHIGSGRVWSMAATSAVAVAACGDGAVRLWSTHDDWTLLLNEEEKRTWSVAINQAGTHVAASSSGGIVRVWDLPSGRLIWEQQAHRGRIRSMAFDHSGRLLLTGGGEGTARLWRLPAGELVTELAHPGNWVRTVSLDPQGTHAALGCGPGDIYVHDLATGHVTASLHGHTGRVLMIDFTSTPDMLVSAAADGTIRTWSLTGHKQLAEMRVDASLQCAAFGRDTGTALVASATGTVALKIPATTHEE</sequence>
<dbReference type="Gene3D" id="3.40.50.300">
    <property type="entry name" value="P-loop containing nucleotide triphosphate hydrolases"/>
    <property type="match status" value="1"/>
</dbReference>
<organism evidence="5 6">
    <name type="scientific">Thermomonospora umbrina</name>
    <dbReference type="NCBI Taxonomy" id="111806"/>
    <lineage>
        <taxon>Bacteria</taxon>
        <taxon>Bacillati</taxon>
        <taxon>Actinomycetota</taxon>
        <taxon>Actinomycetes</taxon>
        <taxon>Streptosporangiales</taxon>
        <taxon>Thermomonosporaceae</taxon>
        <taxon>Thermomonospora</taxon>
    </lineage>
</organism>
<dbReference type="SUPFAM" id="SSF50998">
    <property type="entry name" value="Quinoprotein alcohol dehydrogenase-like"/>
    <property type="match status" value="1"/>
</dbReference>
<feature type="repeat" description="WD" evidence="3">
    <location>
        <begin position="1065"/>
        <end position="1106"/>
    </location>
</feature>
<dbReference type="InterPro" id="IPR036322">
    <property type="entry name" value="WD40_repeat_dom_sf"/>
</dbReference>
<dbReference type="PANTHER" id="PTHR19848">
    <property type="entry name" value="WD40 REPEAT PROTEIN"/>
    <property type="match status" value="1"/>
</dbReference>
<feature type="repeat" description="WD" evidence="3">
    <location>
        <begin position="659"/>
        <end position="698"/>
    </location>
</feature>
<dbReference type="PRINTS" id="PR00364">
    <property type="entry name" value="DISEASERSIST"/>
</dbReference>
<dbReference type="Proteomes" id="UP000256661">
    <property type="component" value="Unassembled WGS sequence"/>
</dbReference>
<evidence type="ECO:0000259" key="4">
    <source>
        <dbReference type="PROSITE" id="PS50943"/>
    </source>
</evidence>
<keyword evidence="6" id="KW-1185">Reference proteome</keyword>
<dbReference type="EMBL" id="QTTT01000001">
    <property type="protein sequence ID" value="REF00533.1"/>
    <property type="molecule type" value="Genomic_DNA"/>
</dbReference>
<proteinExistence type="predicted"/>
<dbReference type="Pfam" id="PF00931">
    <property type="entry name" value="NB-ARC"/>
    <property type="match status" value="1"/>
</dbReference>
<dbReference type="InterPro" id="IPR001387">
    <property type="entry name" value="Cro/C1-type_HTH"/>
</dbReference>
<dbReference type="InterPro" id="IPR002182">
    <property type="entry name" value="NB-ARC"/>
</dbReference>
<evidence type="ECO:0000256" key="2">
    <source>
        <dbReference type="ARBA" id="ARBA00022737"/>
    </source>
</evidence>
<gene>
    <name evidence="5" type="ORF">DFJ69_6080</name>
</gene>
<dbReference type="GO" id="GO:0043531">
    <property type="term" value="F:ADP binding"/>
    <property type="evidence" value="ECO:0007669"/>
    <property type="project" value="InterPro"/>
</dbReference>
<feature type="repeat" description="WD" evidence="3">
    <location>
        <begin position="699"/>
        <end position="740"/>
    </location>
</feature>
<reference evidence="5 6" key="1">
    <citation type="submission" date="2018-08" db="EMBL/GenBank/DDBJ databases">
        <title>Sequencing the genomes of 1000 actinobacteria strains.</title>
        <authorList>
            <person name="Klenk H.-P."/>
        </authorList>
    </citation>
    <scope>NUCLEOTIDE SEQUENCE [LARGE SCALE GENOMIC DNA]</scope>
    <source>
        <strain evidence="5 6">DSM 43927</strain>
    </source>
</reference>
<keyword evidence="2" id="KW-0677">Repeat</keyword>
<evidence type="ECO:0000313" key="6">
    <source>
        <dbReference type="Proteomes" id="UP000256661"/>
    </source>
</evidence>
<dbReference type="Pfam" id="PF17908">
    <property type="entry name" value="APAF1_C"/>
    <property type="match status" value="1"/>
</dbReference>
<dbReference type="GO" id="GO:0005829">
    <property type="term" value="C:cytosol"/>
    <property type="evidence" value="ECO:0007669"/>
    <property type="project" value="UniProtKB-ARBA"/>
</dbReference>
<feature type="repeat" description="WD" evidence="3">
    <location>
        <begin position="1023"/>
        <end position="1064"/>
    </location>
</feature>
<dbReference type="InterPro" id="IPR036388">
    <property type="entry name" value="WH-like_DNA-bd_sf"/>
</dbReference>
<evidence type="ECO:0000313" key="5">
    <source>
        <dbReference type="EMBL" id="REF00533.1"/>
    </source>
</evidence>
<accession>A0A3D9SX47</accession>
<dbReference type="InterPro" id="IPR020472">
    <property type="entry name" value="WD40_PAC1"/>
</dbReference>
<dbReference type="Gene3D" id="1.10.10.10">
    <property type="entry name" value="Winged helix-like DNA-binding domain superfamily/Winged helix DNA-binding domain"/>
    <property type="match status" value="1"/>
</dbReference>
<dbReference type="CDD" id="cd00200">
    <property type="entry name" value="WD40"/>
    <property type="match status" value="1"/>
</dbReference>
<dbReference type="Gene3D" id="1.25.40.370">
    <property type="match status" value="1"/>
</dbReference>
<dbReference type="AlphaFoldDB" id="A0A3D9SX47"/>
<feature type="repeat" description="WD" evidence="3">
    <location>
        <begin position="824"/>
        <end position="863"/>
    </location>
</feature>